<dbReference type="PANTHER" id="PTHR40274:SF3">
    <property type="entry name" value="VIRGINIAMYCIN B LYASE"/>
    <property type="match status" value="1"/>
</dbReference>
<evidence type="ECO:0000256" key="1">
    <source>
        <dbReference type="SAM" id="SignalP"/>
    </source>
</evidence>
<organism evidence="2">
    <name type="scientific">uncultured Gemmatimonadaceae bacterium</name>
    <dbReference type="NCBI Taxonomy" id="246130"/>
    <lineage>
        <taxon>Bacteria</taxon>
        <taxon>Pseudomonadati</taxon>
        <taxon>Gemmatimonadota</taxon>
        <taxon>Gemmatimonadia</taxon>
        <taxon>Gemmatimonadales</taxon>
        <taxon>Gemmatimonadaceae</taxon>
        <taxon>environmental samples</taxon>
    </lineage>
</organism>
<protein>
    <submittedName>
        <fullName evidence="2">Putative streptogramin lyase, gluconolactonase family</fullName>
    </submittedName>
</protein>
<dbReference type="Pfam" id="PF24684">
    <property type="entry name" value="Vgb_lyase"/>
    <property type="match status" value="1"/>
</dbReference>
<dbReference type="PANTHER" id="PTHR40274">
    <property type="entry name" value="VIRGINIAMYCIN B LYASE"/>
    <property type="match status" value="1"/>
</dbReference>
<sequence length="343" mass="37381">MRRSLATALVALAASSPLVPASARAQAAAAEPPIQLQEWAVPWKDSRPRDPMRDPATGRVWFVGQQGNYVATLDPRTGAFRRFEIDAGTHPHNVIVDARGDAWYAGNRNAMIGRIDGTTGAVTRYPMPDAAARDPHTLVADGRGSIWFTVQGGNRVGRLDTRTGQVRLVAVPTPRARPYGIVVDKSGRPWFDLFGSNKIGTIDPKTMALREYPLPNERTRPRRIALTSDGAVWYVDYTRGMLGRLDPRTGRVREWANPGGAGSLPYAMTVDDRDRLWFVETGAQPNRLVGFDPRAERFVGVSPIESGGGTVRHMTFDPGTGTIWFGTDAGTIGRAVVSPKPVS</sequence>
<accession>A0A6J4LXS0</accession>
<dbReference type="AlphaFoldDB" id="A0A6J4LXS0"/>
<dbReference type="Gene3D" id="2.130.10.10">
    <property type="entry name" value="YVTN repeat-like/Quinoprotein amine dehydrogenase"/>
    <property type="match status" value="1"/>
</dbReference>
<name>A0A6J4LXS0_9BACT</name>
<keyword evidence="2" id="KW-0456">Lyase</keyword>
<evidence type="ECO:0000313" key="2">
    <source>
        <dbReference type="EMBL" id="CAA9343763.1"/>
    </source>
</evidence>
<feature type="signal peptide" evidence="1">
    <location>
        <begin position="1"/>
        <end position="27"/>
    </location>
</feature>
<dbReference type="GO" id="GO:0016829">
    <property type="term" value="F:lyase activity"/>
    <property type="evidence" value="ECO:0007669"/>
    <property type="project" value="UniProtKB-KW"/>
</dbReference>
<dbReference type="EMBL" id="CADCTU010000676">
    <property type="protein sequence ID" value="CAA9343763.1"/>
    <property type="molecule type" value="Genomic_DNA"/>
</dbReference>
<dbReference type="InterPro" id="IPR051344">
    <property type="entry name" value="Vgb"/>
</dbReference>
<keyword evidence="1" id="KW-0732">Signal</keyword>
<dbReference type="InterPro" id="IPR015943">
    <property type="entry name" value="WD40/YVTN_repeat-like_dom_sf"/>
</dbReference>
<proteinExistence type="predicted"/>
<gene>
    <name evidence="2" type="ORF">AVDCRST_MAG11-3097</name>
</gene>
<dbReference type="SUPFAM" id="SSF63829">
    <property type="entry name" value="Calcium-dependent phosphotriesterase"/>
    <property type="match status" value="1"/>
</dbReference>
<reference evidence="2" key="1">
    <citation type="submission" date="2020-02" db="EMBL/GenBank/DDBJ databases">
        <authorList>
            <person name="Meier V. D."/>
        </authorList>
    </citation>
    <scope>NUCLEOTIDE SEQUENCE</scope>
    <source>
        <strain evidence="2">AVDCRST_MAG11</strain>
    </source>
</reference>
<feature type="chain" id="PRO_5026729509" evidence="1">
    <location>
        <begin position="28"/>
        <end position="343"/>
    </location>
</feature>